<reference evidence="2 3" key="1">
    <citation type="journal article" date="2018" name="Biotechnol. Biofuels">
        <title>Integrative visual omics of the white-rot fungus Polyporus brumalis exposes the biotechnological potential of its oxidative enzymes for delignifying raw plant biomass.</title>
        <authorList>
            <person name="Miyauchi S."/>
            <person name="Rancon A."/>
            <person name="Drula E."/>
            <person name="Hage H."/>
            <person name="Chaduli D."/>
            <person name="Favel A."/>
            <person name="Grisel S."/>
            <person name="Henrissat B."/>
            <person name="Herpoel-Gimbert I."/>
            <person name="Ruiz-Duenas F.J."/>
            <person name="Chevret D."/>
            <person name="Hainaut M."/>
            <person name="Lin J."/>
            <person name="Wang M."/>
            <person name="Pangilinan J."/>
            <person name="Lipzen A."/>
            <person name="Lesage-Meessen L."/>
            <person name="Navarro D."/>
            <person name="Riley R."/>
            <person name="Grigoriev I.V."/>
            <person name="Zhou S."/>
            <person name="Raouche S."/>
            <person name="Rosso M.N."/>
        </authorList>
    </citation>
    <scope>NUCLEOTIDE SEQUENCE [LARGE SCALE GENOMIC DNA]</scope>
    <source>
        <strain evidence="2 3">BRFM 1820</strain>
    </source>
</reference>
<accession>A0A371CVW9</accession>
<evidence type="ECO:0000313" key="2">
    <source>
        <dbReference type="EMBL" id="RDX44423.1"/>
    </source>
</evidence>
<sequence length="320" mass="34773">MHNLPVADGRSISHGPLHSGKATKPDTTRSYHGPAHTIQIARATSSIPPYSERHFPYSEFPISSLPAGLSRRATIPLPEPQQLHSPLVPVPSSGCVSQAACGGSSPIHIQIHIHIRRLLSFRFCSCNRDIHHDHICRLSMSPVRHVLPPFNVPQPYHTALGLREPEPMLRRGKPSVIIYHFAGNWILTMTCLTAARGNFLACREPPGARRPPPPPNNGAIVARCAHNNCIDLPYSTRHSRCRAGIAPFSAAVRRAPPTILCSPESRIPGFGVPARSPLTSVPNSNRFLPANCRSLRTATVRSSAGSATSRTRTVACLEPP</sequence>
<feature type="region of interest" description="Disordered" evidence="1">
    <location>
        <begin position="1"/>
        <end position="32"/>
    </location>
</feature>
<evidence type="ECO:0000256" key="1">
    <source>
        <dbReference type="SAM" id="MobiDB-lite"/>
    </source>
</evidence>
<dbReference type="AlphaFoldDB" id="A0A371CVW9"/>
<protein>
    <submittedName>
        <fullName evidence="2">Uncharacterized protein</fullName>
    </submittedName>
</protein>
<dbReference type="EMBL" id="KZ857450">
    <property type="protein sequence ID" value="RDX44423.1"/>
    <property type="molecule type" value="Genomic_DNA"/>
</dbReference>
<keyword evidence="3" id="KW-1185">Reference proteome</keyword>
<name>A0A371CVW9_9APHY</name>
<evidence type="ECO:0000313" key="3">
    <source>
        <dbReference type="Proteomes" id="UP000256964"/>
    </source>
</evidence>
<dbReference type="Proteomes" id="UP000256964">
    <property type="component" value="Unassembled WGS sequence"/>
</dbReference>
<organism evidence="2 3">
    <name type="scientific">Lentinus brumalis</name>
    <dbReference type="NCBI Taxonomy" id="2498619"/>
    <lineage>
        <taxon>Eukaryota</taxon>
        <taxon>Fungi</taxon>
        <taxon>Dikarya</taxon>
        <taxon>Basidiomycota</taxon>
        <taxon>Agaricomycotina</taxon>
        <taxon>Agaricomycetes</taxon>
        <taxon>Polyporales</taxon>
        <taxon>Polyporaceae</taxon>
        <taxon>Lentinus</taxon>
    </lineage>
</organism>
<proteinExistence type="predicted"/>
<gene>
    <name evidence="2" type="ORF">OH76DRAFT_1099375</name>
</gene>